<dbReference type="InterPro" id="IPR029063">
    <property type="entry name" value="SAM-dependent_MTases_sf"/>
</dbReference>
<feature type="compositionally biased region" description="Basic and acidic residues" evidence="9">
    <location>
        <begin position="265"/>
        <end position="279"/>
    </location>
</feature>
<evidence type="ECO:0000256" key="2">
    <source>
        <dbReference type="ARBA" id="ARBA00022679"/>
    </source>
</evidence>
<name>A0A4Y8WNS1_9PORP</name>
<dbReference type="InterPro" id="IPR050750">
    <property type="entry name" value="C5-MTase"/>
</dbReference>
<dbReference type="Pfam" id="PF00145">
    <property type="entry name" value="DNA_methylase"/>
    <property type="match status" value="1"/>
</dbReference>
<keyword evidence="11" id="KW-1185">Reference proteome</keyword>
<feature type="compositionally biased region" description="Polar residues" evidence="9">
    <location>
        <begin position="245"/>
        <end position="263"/>
    </location>
</feature>
<dbReference type="InterPro" id="IPR031303">
    <property type="entry name" value="C5_meth_CS"/>
</dbReference>
<evidence type="ECO:0000256" key="4">
    <source>
        <dbReference type="ARBA" id="ARBA00022747"/>
    </source>
</evidence>
<gene>
    <name evidence="10" type="ORF">E4P47_07320</name>
</gene>
<evidence type="ECO:0000256" key="6">
    <source>
        <dbReference type="PROSITE-ProRule" id="PRU01016"/>
    </source>
</evidence>
<evidence type="ECO:0000313" key="11">
    <source>
        <dbReference type="Proteomes" id="UP000297225"/>
    </source>
</evidence>
<dbReference type="PRINTS" id="PR00105">
    <property type="entry name" value="C5METTRFRASE"/>
</dbReference>
<dbReference type="PROSITE" id="PS00094">
    <property type="entry name" value="C5_MTASE_1"/>
    <property type="match status" value="1"/>
</dbReference>
<dbReference type="RefSeq" id="WP_134849976.1">
    <property type="nucleotide sequence ID" value="NZ_CP197400.1"/>
</dbReference>
<dbReference type="EC" id="2.1.1.37" evidence="8"/>
<keyword evidence="1 6" id="KW-0489">Methyltransferase</keyword>
<keyword evidence="4" id="KW-0680">Restriction system</keyword>
<dbReference type="OrthoDB" id="32195at2"/>
<dbReference type="GO" id="GO:0003886">
    <property type="term" value="F:DNA (cytosine-5-)-methyltransferase activity"/>
    <property type="evidence" value="ECO:0007669"/>
    <property type="project" value="UniProtKB-EC"/>
</dbReference>
<dbReference type="Gene3D" id="3.40.50.150">
    <property type="entry name" value="Vaccinia Virus protein VP39"/>
    <property type="match status" value="1"/>
</dbReference>
<evidence type="ECO:0000313" key="10">
    <source>
        <dbReference type="EMBL" id="TFH94469.1"/>
    </source>
</evidence>
<dbReference type="InterPro" id="IPR001525">
    <property type="entry name" value="C5_MeTfrase"/>
</dbReference>
<feature type="compositionally biased region" description="Basic and acidic residues" evidence="9">
    <location>
        <begin position="191"/>
        <end position="201"/>
    </location>
</feature>
<dbReference type="GO" id="GO:0032259">
    <property type="term" value="P:methylation"/>
    <property type="evidence" value="ECO:0007669"/>
    <property type="project" value="UniProtKB-KW"/>
</dbReference>
<organism evidence="10 11">
    <name type="scientific">Porphyromonas levii</name>
    <dbReference type="NCBI Taxonomy" id="28114"/>
    <lineage>
        <taxon>Bacteria</taxon>
        <taxon>Pseudomonadati</taxon>
        <taxon>Bacteroidota</taxon>
        <taxon>Bacteroidia</taxon>
        <taxon>Bacteroidales</taxon>
        <taxon>Porphyromonadaceae</taxon>
        <taxon>Porphyromonas</taxon>
    </lineage>
</organism>
<comment type="similarity">
    <text evidence="6 7">Belongs to the class I-like SAM-binding methyltransferase superfamily. C5-methyltransferase family.</text>
</comment>
<keyword evidence="3 6" id="KW-0949">S-adenosyl-L-methionine</keyword>
<reference evidence="10 11" key="1">
    <citation type="submission" date="2019-03" db="EMBL/GenBank/DDBJ databases">
        <title>Porphyromonas levii Isolated from the Uterus of Dairy Cows.</title>
        <authorList>
            <person name="Francis A.M."/>
        </authorList>
    </citation>
    <scope>NUCLEOTIDE SEQUENCE [LARGE SCALE GENOMIC DNA]</scope>
    <source>
        <strain evidence="10 11">AF5678</strain>
    </source>
</reference>
<dbReference type="Proteomes" id="UP000297225">
    <property type="component" value="Unassembled WGS sequence"/>
</dbReference>
<dbReference type="PROSITE" id="PS51679">
    <property type="entry name" value="SAM_MT_C5"/>
    <property type="match status" value="1"/>
</dbReference>
<feature type="active site" evidence="6">
    <location>
        <position position="73"/>
    </location>
</feature>
<evidence type="ECO:0000256" key="1">
    <source>
        <dbReference type="ARBA" id="ARBA00022603"/>
    </source>
</evidence>
<evidence type="ECO:0000256" key="3">
    <source>
        <dbReference type="ARBA" id="ARBA00022691"/>
    </source>
</evidence>
<dbReference type="AlphaFoldDB" id="A0A4Y8WNS1"/>
<dbReference type="STRING" id="1122973.GCA_000379925_00355"/>
<evidence type="ECO:0000256" key="5">
    <source>
        <dbReference type="ARBA" id="ARBA00047422"/>
    </source>
</evidence>
<comment type="caution">
    <text evidence="10">The sequence shown here is derived from an EMBL/GenBank/DDBJ whole genome shotgun (WGS) entry which is preliminary data.</text>
</comment>
<evidence type="ECO:0000256" key="9">
    <source>
        <dbReference type="SAM" id="MobiDB-lite"/>
    </source>
</evidence>
<dbReference type="PANTHER" id="PTHR46098">
    <property type="entry name" value="TRNA (CYTOSINE(38)-C(5))-METHYLTRANSFERASE"/>
    <property type="match status" value="1"/>
</dbReference>
<dbReference type="EMBL" id="SPNC01000118">
    <property type="protein sequence ID" value="TFH94469.1"/>
    <property type="molecule type" value="Genomic_DNA"/>
</dbReference>
<protein>
    <recommendedName>
        <fullName evidence="8">Cytosine-specific methyltransferase</fullName>
        <ecNumber evidence="8">2.1.1.37</ecNumber>
    </recommendedName>
</protein>
<dbReference type="PROSITE" id="PS00095">
    <property type="entry name" value="C5_MTASE_2"/>
    <property type="match status" value="1"/>
</dbReference>
<keyword evidence="2 6" id="KW-0808">Transferase</keyword>
<evidence type="ECO:0000256" key="7">
    <source>
        <dbReference type="RuleBase" id="RU000416"/>
    </source>
</evidence>
<evidence type="ECO:0000256" key="8">
    <source>
        <dbReference type="RuleBase" id="RU000417"/>
    </source>
</evidence>
<feature type="compositionally biased region" description="Low complexity" evidence="9">
    <location>
        <begin position="202"/>
        <end position="214"/>
    </location>
</feature>
<feature type="region of interest" description="Disordered" evidence="9">
    <location>
        <begin position="191"/>
        <end position="279"/>
    </location>
</feature>
<comment type="catalytic activity">
    <reaction evidence="5 8">
        <text>a 2'-deoxycytidine in DNA + S-adenosyl-L-methionine = a 5-methyl-2'-deoxycytidine in DNA + S-adenosyl-L-homocysteine + H(+)</text>
        <dbReference type="Rhea" id="RHEA:13681"/>
        <dbReference type="Rhea" id="RHEA-COMP:11369"/>
        <dbReference type="Rhea" id="RHEA-COMP:11370"/>
        <dbReference type="ChEBI" id="CHEBI:15378"/>
        <dbReference type="ChEBI" id="CHEBI:57856"/>
        <dbReference type="ChEBI" id="CHEBI:59789"/>
        <dbReference type="ChEBI" id="CHEBI:85452"/>
        <dbReference type="ChEBI" id="CHEBI:85454"/>
        <dbReference type="EC" id="2.1.1.37"/>
    </reaction>
</comment>
<dbReference type="NCBIfam" id="TIGR00675">
    <property type="entry name" value="dcm"/>
    <property type="match status" value="1"/>
</dbReference>
<dbReference type="SUPFAM" id="SSF53335">
    <property type="entry name" value="S-adenosyl-L-methionine-dependent methyltransferases"/>
    <property type="match status" value="1"/>
</dbReference>
<dbReference type="PANTHER" id="PTHR46098:SF1">
    <property type="entry name" value="TRNA (CYTOSINE(38)-C(5))-METHYLTRANSFERASE"/>
    <property type="match status" value="1"/>
</dbReference>
<accession>A0A4Y8WNS1</accession>
<dbReference type="InterPro" id="IPR018117">
    <property type="entry name" value="C5_DNA_meth_AS"/>
</dbReference>
<proteinExistence type="inferred from homology"/>
<sequence length="358" mass="41034">MITHGSLFSGIGGFDLAAKQVGWTNVFNCEINPICRRVLDYHFPEAEGYENIAKTDFRKWEGKVDVLSGGFPCQPFSLAGQRKGEEDHRYLWPEMLRAIEECKPTWIVGENVVGILSMVQSCETIEMESQADLFGEVYSLQEQREKYTLSKIIDDLEDRGYSVQTFVIPAVSVGAPHRRDRVWIVAHTNDSRTEDDGREWQNDPPTTNTSTDPNGMRRRPWRAESYRSDENQTKRPEIQLHPERLSSQSTSANPNSHGSQGQCNERPREGEPDRRDCEDLSTRRIRRSWEYFPTQSPVCGRDDGIPRKLDAISFSRWRAEAIKAYGNAIVPQVAFEIFRAINIIHESEEDEKCSKTTL</sequence>
<dbReference type="GO" id="GO:0009307">
    <property type="term" value="P:DNA restriction-modification system"/>
    <property type="evidence" value="ECO:0007669"/>
    <property type="project" value="UniProtKB-KW"/>
</dbReference>
<feature type="compositionally biased region" description="Basic and acidic residues" evidence="9">
    <location>
        <begin position="221"/>
        <end position="244"/>
    </location>
</feature>